<dbReference type="EMBL" id="JASPKZ010006463">
    <property type="protein sequence ID" value="KAJ9587246.1"/>
    <property type="molecule type" value="Genomic_DNA"/>
</dbReference>
<organism evidence="2 3">
    <name type="scientific">Diploptera punctata</name>
    <name type="common">Pacific beetle cockroach</name>
    <dbReference type="NCBI Taxonomy" id="6984"/>
    <lineage>
        <taxon>Eukaryota</taxon>
        <taxon>Metazoa</taxon>
        <taxon>Ecdysozoa</taxon>
        <taxon>Arthropoda</taxon>
        <taxon>Hexapoda</taxon>
        <taxon>Insecta</taxon>
        <taxon>Pterygota</taxon>
        <taxon>Neoptera</taxon>
        <taxon>Polyneoptera</taxon>
        <taxon>Dictyoptera</taxon>
        <taxon>Blattodea</taxon>
        <taxon>Blaberoidea</taxon>
        <taxon>Blaberidae</taxon>
        <taxon>Diplopterinae</taxon>
        <taxon>Diploptera</taxon>
    </lineage>
</organism>
<evidence type="ECO:0000313" key="3">
    <source>
        <dbReference type="Proteomes" id="UP001233999"/>
    </source>
</evidence>
<name>A0AAD8EEL6_DIPPU</name>
<evidence type="ECO:0000256" key="1">
    <source>
        <dbReference type="SAM" id="MobiDB-lite"/>
    </source>
</evidence>
<accession>A0AAD8EEL6</accession>
<gene>
    <name evidence="2" type="ORF">L9F63_019225</name>
</gene>
<proteinExistence type="predicted"/>
<reference evidence="2" key="1">
    <citation type="journal article" date="2023" name="IScience">
        <title>Live-bearing cockroach genome reveals convergent evolutionary mechanisms linked to viviparity in insects and beyond.</title>
        <authorList>
            <person name="Fouks B."/>
            <person name="Harrison M.C."/>
            <person name="Mikhailova A.A."/>
            <person name="Marchal E."/>
            <person name="English S."/>
            <person name="Carruthers M."/>
            <person name="Jennings E.C."/>
            <person name="Chiamaka E.L."/>
            <person name="Frigard R.A."/>
            <person name="Pippel M."/>
            <person name="Attardo G.M."/>
            <person name="Benoit J.B."/>
            <person name="Bornberg-Bauer E."/>
            <person name="Tobe S.S."/>
        </authorList>
    </citation>
    <scope>NUCLEOTIDE SEQUENCE</scope>
    <source>
        <strain evidence="2">Stay&amp;Tobe</strain>
    </source>
</reference>
<comment type="caution">
    <text evidence="2">The sequence shown here is derived from an EMBL/GenBank/DDBJ whole genome shotgun (WGS) entry which is preliminary data.</text>
</comment>
<reference evidence="2" key="2">
    <citation type="submission" date="2023-05" db="EMBL/GenBank/DDBJ databases">
        <authorList>
            <person name="Fouks B."/>
        </authorList>
    </citation>
    <scope>NUCLEOTIDE SEQUENCE</scope>
    <source>
        <strain evidence="2">Stay&amp;Tobe</strain>
        <tissue evidence="2">Testes</tissue>
    </source>
</reference>
<feature type="non-terminal residue" evidence="2">
    <location>
        <position position="202"/>
    </location>
</feature>
<dbReference type="AlphaFoldDB" id="A0AAD8EEL6"/>
<evidence type="ECO:0000313" key="2">
    <source>
        <dbReference type="EMBL" id="KAJ9587246.1"/>
    </source>
</evidence>
<dbReference type="Proteomes" id="UP001233999">
    <property type="component" value="Unassembled WGS sequence"/>
</dbReference>
<sequence>MEHTVVPYYTWDKLDWDEIEALDDQYLAAHSDFNFNIDELLAHLEEEEEYDKKKSRHVVLGRDCMLSGSCKNNNHVECENKEWAMMPESPVRSTRSVLRTNRMRIRTPNPRPDTPSESEEDELPYKYTIPSARENIALTTVVSVSQVTGQIRRTTHDVKSPPPPTVSPPAIPHTDHSYHQKKNVKHVFHPIDNLGIETPSDS</sequence>
<feature type="region of interest" description="Disordered" evidence="1">
    <location>
        <begin position="153"/>
        <end position="178"/>
    </location>
</feature>
<protein>
    <submittedName>
        <fullName evidence="2">Uncharacterized protein</fullName>
    </submittedName>
</protein>
<feature type="compositionally biased region" description="Pro residues" evidence="1">
    <location>
        <begin position="160"/>
        <end position="171"/>
    </location>
</feature>
<keyword evidence="3" id="KW-1185">Reference proteome</keyword>